<feature type="coiled-coil region" evidence="1">
    <location>
        <begin position="206"/>
        <end position="240"/>
    </location>
</feature>
<protein>
    <submittedName>
        <fullName evidence="2">Uncharacterized protein</fullName>
    </submittedName>
</protein>
<comment type="caution">
    <text evidence="2">The sequence shown here is derived from an EMBL/GenBank/DDBJ whole genome shotgun (WGS) entry which is preliminary data.</text>
</comment>
<sequence>MSNVRASSSPELVPMSIDTINDSSLEGVATNVKLLLKLIQDHQEACDKGNDDRKAQRVAGIISILDNVKARMQKTLQKKPELRRCYTEMKAKPVVPRDREEEPQLVDDEKERLRRELHNGFAAQKQLGVMLSTLGKEKEIIARELARKVQELNEMEELVNGLRAQNEKLSAKVKAWAAEKQKKTGQGEARLNSALQEQNKCMSEQLFKSLESLKALKRKLNEVQDENAAMKAERKELTEVAAAGTARIRDLKHRITHHTEQPADMKEEMAALESIFRRLKSELRNKEDEH</sequence>
<dbReference type="AlphaFoldDB" id="A0AAD3RZ77"/>
<accession>A0AAD3RZ77</accession>
<name>A0AAD3RZ77_NEPGR</name>
<organism evidence="2 3">
    <name type="scientific">Nepenthes gracilis</name>
    <name type="common">Slender pitcher plant</name>
    <dbReference type="NCBI Taxonomy" id="150966"/>
    <lineage>
        <taxon>Eukaryota</taxon>
        <taxon>Viridiplantae</taxon>
        <taxon>Streptophyta</taxon>
        <taxon>Embryophyta</taxon>
        <taxon>Tracheophyta</taxon>
        <taxon>Spermatophyta</taxon>
        <taxon>Magnoliopsida</taxon>
        <taxon>eudicotyledons</taxon>
        <taxon>Gunneridae</taxon>
        <taxon>Pentapetalae</taxon>
        <taxon>Caryophyllales</taxon>
        <taxon>Nepenthaceae</taxon>
        <taxon>Nepenthes</taxon>
    </lineage>
</organism>
<evidence type="ECO:0000313" key="3">
    <source>
        <dbReference type="Proteomes" id="UP001279734"/>
    </source>
</evidence>
<dbReference type="EMBL" id="BSYO01000003">
    <property type="protein sequence ID" value="GMH01449.1"/>
    <property type="molecule type" value="Genomic_DNA"/>
</dbReference>
<keyword evidence="1" id="KW-0175">Coiled coil</keyword>
<evidence type="ECO:0000256" key="1">
    <source>
        <dbReference type="SAM" id="Coils"/>
    </source>
</evidence>
<dbReference type="PANTHER" id="PTHR38378:SF3">
    <property type="entry name" value="MYOSIN HEAVY CHAIN-LIKE PROTEIN"/>
    <property type="match status" value="1"/>
</dbReference>
<dbReference type="Proteomes" id="UP001279734">
    <property type="component" value="Unassembled WGS sequence"/>
</dbReference>
<proteinExistence type="predicted"/>
<evidence type="ECO:0000313" key="2">
    <source>
        <dbReference type="EMBL" id="GMH01449.1"/>
    </source>
</evidence>
<keyword evidence="3" id="KW-1185">Reference proteome</keyword>
<gene>
    <name evidence="2" type="ORF">Nepgr_003288</name>
</gene>
<feature type="coiled-coil region" evidence="1">
    <location>
        <begin position="138"/>
        <end position="179"/>
    </location>
</feature>
<reference evidence="2" key="1">
    <citation type="submission" date="2023-05" db="EMBL/GenBank/DDBJ databases">
        <title>Nepenthes gracilis genome sequencing.</title>
        <authorList>
            <person name="Fukushima K."/>
        </authorList>
    </citation>
    <scope>NUCLEOTIDE SEQUENCE</scope>
    <source>
        <strain evidence="2">SING2019-196</strain>
    </source>
</reference>
<dbReference type="PANTHER" id="PTHR38378">
    <property type="entry name" value="MYOSIN HEAVY CHAIN-LIKE PROTEIN"/>
    <property type="match status" value="1"/>
</dbReference>